<gene>
    <name evidence="2" type="ORF">Tco_1040955</name>
</gene>
<dbReference type="Proteomes" id="UP001151760">
    <property type="component" value="Unassembled WGS sequence"/>
</dbReference>
<evidence type="ECO:0000259" key="1">
    <source>
        <dbReference type="Pfam" id="PF25597"/>
    </source>
</evidence>
<keyword evidence="3" id="KW-1185">Reference proteome</keyword>
<organism evidence="2 3">
    <name type="scientific">Tanacetum coccineum</name>
    <dbReference type="NCBI Taxonomy" id="301880"/>
    <lineage>
        <taxon>Eukaryota</taxon>
        <taxon>Viridiplantae</taxon>
        <taxon>Streptophyta</taxon>
        <taxon>Embryophyta</taxon>
        <taxon>Tracheophyta</taxon>
        <taxon>Spermatophyta</taxon>
        <taxon>Magnoliopsida</taxon>
        <taxon>eudicotyledons</taxon>
        <taxon>Gunneridae</taxon>
        <taxon>Pentapetalae</taxon>
        <taxon>asterids</taxon>
        <taxon>campanulids</taxon>
        <taxon>Asterales</taxon>
        <taxon>Asteraceae</taxon>
        <taxon>Asteroideae</taxon>
        <taxon>Anthemideae</taxon>
        <taxon>Anthemidinae</taxon>
        <taxon>Tanacetum</taxon>
    </lineage>
</organism>
<feature type="domain" description="Retroviral polymerase SH3-like" evidence="1">
    <location>
        <begin position="327"/>
        <end position="380"/>
    </location>
</feature>
<comment type="caution">
    <text evidence="2">The sequence shown here is derived from an EMBL/GenBank/DDBJ whole genome shotgun (WGS) entry which is preliminary data.</text>
</comment>
<accession>A0ABQ5GFG2</accession>
<dbReference type="Pfam" id="PF25597">
    <property type="entry name" value="SH3_retrovirus"/>
    <property type="match status" value="1"/>
</dbReference>
<evidence type="ECO:0000313" key="3">
    <source>
        <dbReference type="Proteomes" id="UP001151760"/>
    </source>
</evidence>
<name>A0ABQ5GFG2_9ASTR</name>
<dbReference type="PANTHER" id="PTHR34222:SF99">
    <property type="entry name" value="PROTEIN, PUTATIVE-RELATED"/>
    <property type="match status" value="1"/>
</dbReference>
<dbReference type="InterPro" id="IPR057670">
    <property type="entry name" value="SH3_retrovirus"/>
</dbReference>
<dbReference type="PANTHER" id="PTHR34222">
    <property type="entry name" value="GAG_PRE-INTEGRS DOMAIN-CONTAINING PROTEIN"/>
    <property type="match status" value="1"/>
</dbReference>
<proteinExistence type="predicted"/>
<dbReference type="EMBL" id="BQNB010018422">
    <property type="protein sequence ID" value="GJT74230.1"/>
    <property type="molecule type" value="Genomic_DNA"/>
</dbReference>
<reference evidence="2" key="1">
    <citation type="journal article" date="2022" name="Int. J. Mol. Sci.">
        <title>Draft Genome of Tanacetum Coccineum: Genomic Comparison of Closely Related Tanacetum-Family Plants.</title>
        <authorList>
            <person name="Yamashiro T."/>
            <person name="Shiraishi A."/>
            <person name="Nakayama K."/>
            <person name="Satake H."/>
        </authorList>
    </citation>
    <scope>NUCLEOTIDE SEQUENCE</scope>
</reference>
<sequence length="423" mass="48247">MRECTCDVIEKFIERDSNSKLIQFLMKLSDGYESVRSQVLAMDPLPSMNKAYYIVQQIEKQKQVTNHVFEPTAFCANMNNKGGNSSRRDVKTRRNDSRHEVKRLCTHCNQEGHTVDQCIEKIRYLDWYKGKKAKKSTRIASHVNSRFDEHFHCDTPFDMGSENEVGFGQNGGVDQKLVAAVCQEMMKMFKGKGIIEDKNYAGTSHADIMCLFTASFALFCHPNMNIKQDWDPSTKEIIAVGKGSRCLYICKPTTDQVTFFNSVSEFSNSHKQLSPTVCFNKDAYSNSMYKQSVDVHIFHARLGHTCVSKLIHIPVCNSMDLSKFSSVTKPNKDKFDNRGVKCVLLGYPQNQKGYKLYDLNTKEIFLSRDVVFDETMFPFKGYTFTHPNITPSMPTFGDIFLDEENGAVPNTPLFQSTTQEPII</sequence>
<protein>
    <recommendedName>
        <fullName evidence="1">Retroviral polymerase SH3-like domain-containing protein</fullName>
    </recommendedName>
</protein>
<reference evidence="2" key="2">
    <citation type="submission" date="2022-01" db="EMBL/GenBank/DDBJ databases">
        <authorList>
            <person name="Yamashiro T."/>
            <person name="Shiraishi A."/>
            <person name="Satake H."/>
            <person name="Nakayama K."/>
        </authorList>
    </citation>
    <scope>NUCLEOTIDE SEQUENCE</scope>
</reference>
<evidence type="ECO:0000313" key="2">
    <source>
        <dbReference type="EMBL" id="GJT74230.1"/>
    </source>
</evidence>